<evidence type="ECO:0000256" key="2">
    <source>
        <dbReference type="ARBA" id="ARBA00022801"/>
    </source>
</evidence>
<dbReference type="InterPro" id="IPR002168">
    <property type="entry name" value="Lipase_GDXG_HIS_AS"/>
</dbReference>
<dbReference type="PANTHER" id="PTHR48081">
    <property type="entry name" value="AB HYDROLASE SUPERFAMILY PROTEIN C4A8.06C"/>
    <property type="match status" value="1"/>
</dbReference>
<evidence type="ECO:0000313" key="6">
    <source>
        <dbReference type="Proteomes" id="UP000460221"/>
    </source>
</evidence>
<organism evidence="5 6">
    <name type="scientific">Nakamurella alba</name>
    <dbReference type="NCBI Taxonomy" id="2665158"/>
    <lineage>
        <taxon>Bacteria</taxon>
        <taxon>Bacillati</taxon>
        <taxon>Actinomycetota</taxon>
        <taxon>Actinomycetes</taxon>
        <taxon>Nakamurellales</taxon>
        <taxon>Nakamurellaceae</taxon>
        <taxon>Nakamurella</taxon>
    </lineage>
</organism>
<dbReference type="Proteomes" id="UP000460221">
    <property type="component" value="Unassembled WGS sequence"/>
</dbReference>
<dbReference type="Gene3D" id="3.40.50.1820">
    <property type="entry name" value="alpha/beta hydrolase"/>
    <property type="match status" value="1"/>
</dbReference>
<evidence type="ECO:0000256" key="1">
    <source>
        <dbReference type="ARBA" id="ARBA00010515"/>
    </source>
</evidence>
<name>A0A7K1FQF7_9ACTN</name>
<dbReference type="SUPFAM" id="SSF53474">
    <property type="entry name" value="alpha/beta-Hydrolases"/>
    <property type="match status" value="1"/>
</dbReference>
<feature type="compositionally biased region" description="Basic and acidic residues" evidence="3">
    <location>
        <begin position="85"/>
        <end position="94"/>
    </location>
</feature>
<dbReference type="GO" id="GO:0016787">
    <property type="term" value="F:hydrolase activity"/>
    <property type="evidence" value="ECO:0007669"/>
    <property type="project" value="UniProtKB-KW"/>
</dbReference>
<keyword evidence="6" id="KW-1185">Reference proteome</keyword>
<feature type="compositionally biased region" description="Low complexity" evidence="3">
    <location>
        <begin position="47"/>
        <end position="60"/>
    </location>
</feature>
<evidence type="ECO:0000313" key="5">
    <source>
        <dbReference type="EMBL" id="MTD16310.1"/>
    </source>
</evidence>
<comment type="caution">
    <text evidence="5">The sequence shown here is derived from an EMBL/GenBank/DDBJ whole genome shotgun (WGS) entry which is preliminary data.</text>
</comment>
<keyword evidence="2 5" id="KW-0378">Hydrolase</keyword>
<sequence length="473" mass="49558">MPGQRRRRRRHHDPGHGGPAERSVPGIMGGTTDPVGSALRAGLPRLAPRSAGRRMAGAARESPVGARGRTALVPGPHPATRLLHRPAERPGADGRRHRACLVHRSRCRRPPPVGTTDPGPDRRIRTGCRGPGPSLRRGQPGGPGVRRGCGGGVRAHPLRPRRHPGQAADGGRRPHAGLRRGHHPGDRRPAAAADRGRGPGMTAPPELLEKRRLLESMMAGRPEVPGVSGRPVHIGGVPVLVQTPLLPRARLLYFHGGGYRLGSPAAIAPFTAALAAALEVEIFSVDYRLAPEHPFPAGIEDGMAVARTLADGPLLIGGDSAGGGVAACLLTAGPEQELPVFAGGLLLCPWVDLRVGAPSFLDCADTDRMFSLAMATEAADMYLAGHDPANARVSPVLADWTGCPPLAVQNSTTEVLRDDARALVATARACGVDVRHDEYPDQPHVFHYAHPDTAASVAAVAALRAFVDGVLPG</sequence>
<feature type="region of interest" description="Disordered" evidence="3">
    <location>
        <begin position="1"/>
        <end position="205"/>
    </location>
</feature>
<dbReference type="EMBL" id="WLYK01000009">
    <property type="protein sequence ID" value="MTD16310.1"/>
    <property type="molecule type" value="Genomic_DNA"/>
</dbReference>
<dbReference type="InterPro" id="IPR013094">
    <property type="entry name" value="AB_hydrolase_3"/>
</dbReference>
<dbReference type="PANTHER" id="PTHR48081:SF8">
    <property type="entry name" value="ALPHA_BETA HYDROLASE FOLD-3 DOMAIN-CONTAINING PROTEIN-RELATED"/>
    <property type="match status" value="1"/>
</dbReference>
<dbReference type="InterPro" id="IPR029058">
    <property type="entry name" value="AB_hydrolase_fold"/>
</dbReference>
<evidence type="ECO:0000256" key="3">
    <source>
        <dbReference type="SAM" id="MobiDB-lite"/>
    </source>
</evidence>
<evidence type="ECO:0000259" key="4">
    <source>
        <dbReference type="Pfam" id="PF07859"/>
    </source>
</evidence>
<proteinExistence type="inferred from homology"/>
<feature type="compositionally biased region" description="Basic and acidic residues" evidence="3">
    <location>
        <begin position="183"/>
        <end position="197"/>
    </location>
</feature>
<dbReference type="InterPro" id="IPR050300">
    <property type="entry name" value="GDXG_lipolytic_enzyme"/>
</dbReference>
<feature type="compositionally biased region" description="Basic residues" evidence="3">
    <location>
        <begin position="1"/>
        <end position="13"/>
    </location>
</feature>
<feature type="compositionally biased region" description="Gly residues" evidence="3">
    <location>
        <begin position="139"/>
        <end position="153"/>
    </location>
</feature>
<accession>A0A7K1FQF7</accession>
<feature type="compositionally biased region" description="Basic residues" evidence="3">
    <location>
        <begin position="95"/>
        <end position="109"/>
    </location>
</feature>
<dbReference type="Pfam" id="PF07859">
    <property type="entry name" value="Abhydrolase_3"/>
    <property type="match status" value="1"/>
</dbReference>
<feature type="compositionally biased region" description="Basic residues" evidence="3">
    <location>
        <begin position="173"/>
        <end position="182"/>
    </location>
</feature>
<reference evidence="5 6" key="1">
    <citation type="submission" date="2019-11" db="EMBL/GenBank/DDBJ databases">
        <authorList>
            <person name="Jiang L.-Q."/>
        </authorList>
    </citation>
    <scope>NUCLEOTIDE SEQUENCE [LARGE SCALE GENOMIC DNA]</scope>
    <source>
        <strain evidence="5 6">YIM 132087</strain>
    </source>
</reference>
<dbReference type="PROSITE" id="PS01173">
    <property type="entry name" value="LIPASE_GDXG_HIS"/>
    <property type="match status" value="1"/>
</dbReference>
<protein>
    <submittedName>
        <fullName evidence="5">Alpha/beta hydrolase fold domain-containing protein</fullName>
    </submittedName>
</protein>
<gene>
    <name evidence="5" type="ORF">GIS00_20425</name>
</gene>
<comment type="similarity">
    <text evidence="1">Belongs to the 'GDXG' lipolytic enzyme family.</text>
</comment>
<feature type="domain" description="Alpha/beta hydrolase fold-3" evidence="4">
    <location>
        <begin position="251"/>
        <end position="447"/>
    </location>
</feature>
<dbReference type="AlphaFoldDB" id="A0A7K1FQF7"/>